<dbReference type="GO" id="GO:0015990">
    <property type="term" value="P:electron transport coupled proton transport"/>
    <property type="evidence" value="ECO:0007669"/>
    <property type="project" value="TreeGrafter"/>
</dbReference>
<feature type="compositionally biased region" description="Basic and acidic residues" evidence="6">
    <location>
        <begin position="488"/>
        <end position="534"/>
    </location>
</feature>
<dbReference type="InterPro" id="IPR001516">
    <property type="entry name" value="Proton_antipo_N"/>
</dbReference>
<evidence type="ECO:0000259" key="8">
    <source>
        <dbReference type="Pfam" id="PF00361"/>
    </source>
</evidence>
<dbReference type="GO" id="GO:0012505">
    <property type="term" value="C:endomembrane system"/>
    <property type="evidence" value="ECO:0007669"/>
    <property type="project" value="UniProtKB-SubCell"/>
</dbReference>
<dbReference type="RefSeq" id="WP_115840664.1">
    <property type="nucleotide sequence ID" value="NZ_CP183976.1"/>
</dbReference>
<dbReference type="GO" id="GO:0008137">
    <property type="term" value="F:NADH dehydrogenase (ubiquinone) activity"/>
    <property type="evidence" value="ECO:0007669"/>
    <property type="project" value="InterPro"/>
</dbReference>
<comment type="caution">
    <text evidence="10">The sequence shown here is derived from an EMBL/GenBank/DDBJ whole genome shotgun (WGS) entry which is preliminary data.</text>
</comment>
<dbReference type="Proteomes" id="UP000256829">
    <property type="component" value="Unassembled WGS sequence"/>
</dbReference>
<feature type="transmembrane region" description="Helical" evidence="7">
    <location>
        <begin position="141"/>
        <end position="160"/>
    </location>
</feature>
<dbReference type="InterPro" id="IPR001750">
    <property type="entry name" value="ND/Mrp_TM"/>
</dbReference>
<reference evidence="10 11" key="1">
    <citation type="submission" date="2018-08" db="EMBL/GenBank/DDBJ databases">
        <title>Lysobacter soli KCTC 22011, whole genome shotgun sequence.</title>
        <authorList>
            <person name="Zhang X."/>
            <person name="Feng G."/>
            <person name="Zhu H."/>
        </authorList>
    </citation>
    <scope>NUCLEOTIDE SEQUENCE [LARGE SCALE GENOMIC DNA]</scope>
    <source>
        <strain evidence="10 11">KCTC 22011</strain>
    </source>
</reference>
<dbReference type="PRINTS" id="PR01435">
    <property type="entry name" value="NPOXDRDTASE5"/>
</dbReference>
<keyword evidence="3 7" id="KW-1133">Transmembrane helix</keyword>
<evidence type="ECO:0000256" key="5">
    <source>
        <dbReference type="RuleBase" id="RU000320"/>
    </source>
</evidence>
<evidence type="ECO:0000256" key="4">
    <source>
        <dbReference type="ARBA" id="ARBA00023136"/>
    </source>
</evidence>
<name>A0A3D8VJE2_9GAMM</name>
<evidence type="ECO:0000256" key="6">
    <source>
        <dbReference type="SAM" id="MobiDB-lite"/>
    </source>
</evidence>
<feature type="transmembrane region" description="Helical" evidence="7">
    <location>
        <begin position="331"/>
        <end position="353"/>
    </location>
</feature>
<keyword evidence="11" id="KW-1185">Reference proteome</keyword>
<organism evidence="10 11">
    <name type="scientific">Lysobacter soli</name>
    <dbReference type="NCBI Taxonomy" id="453783"/>
    <lineage>
        <taxon>Bacteria</taxon>
        <taxon>Pseudomonadati</taxon>
        <taxon>Pseudomonadota</taxon>
        <taxon>Gammaproteobacteria</taxon>
        <taxon>Lysobacterales</taxon>
        <taxon>Lysobacteraceae</taxon>
        <taxon>Lysobacter</taxon>
    </lineage>
</organism>
<protein>
    <submittedName>
        <fullName evidence="10">NADH-quinone oxidoreductase subunit L</fullName>
    </submittedName>
</protein>
<feature type="transmembrane region" description="Helical" evidence="7">
    <location>
        <begin position="614"/>
        <end position="631"/>
    </location>
</feature>
<dbReference type="EMBL" id="QTJR01000001">
    <property type="protein sequence ID" value="RDY69445.1"/>
    <property type="molecule type" value="Genomic_DNA"/>
</dbReference>
<feature type="transmembrane region" description="Helical" evidence="7">
    <location>
        <begin position="36"/>
        <end position="56"/>
    </location>
</feature>
<feature type="region of interest" description="Disordered" evidence="6">
    <location>
        <begin position="478"/>
        <end position="534"/>
    </location>
</feature>
<feature type="transmembrane region" description="Helical" evidence="7">
    <location>
        <begin position="172"/>
        <end position="194"/>
    </location>
</feature>
<gene>
    <name evidence="10" type="ORF">DX912_01405</name>
</gene>
<feature type="transmembrane region" description="Helical" evidence="7">
    <location>
        <begin position="86"/>
        <end position="106"/>
    </location>
</feature>
<feature type="domain" description="NADH:quinone oxidoreductase/Mrp antiporter transmembrane" evidence="8">
    <location>
        <begin position="135"/>
        <end position="433"/>
    </location>
</feature>
<feature type="transmembrane region" description="Helical" evidence="7">
    <location>
        <begin position="538"/>
        <end position="559"/>
    </location>
</feature>
<accession>A0A3D8VJE2</accession>
<evidence type="ECO:0000256" key="7">
    <source>
        <dbReference type="SAM" id="Phobius"/>
    </source>
</evidence>
<keyword evidence="2 5" id="KW-0812">Transmembrane</keyword>
<dbReference type="GO" id="GO:0016020">
    <property type="term" value="C:membrane"/>
    <property type="evidence" value="ECO:0007669"/>
    <property type="project" value="UniProtKB-SubCell"/>
</dbReference>
<feature type="transmembrane region" description="Helical" evidence="7">
    <location>
        <begin position="303"/>
        <end position="324"/>
    </location>
</feature>
<dbReference type="PANTHER" id="PTHR42829">
    <property type="entry name" value="NADH-UBIQUINONE OXIDOREDUCTASE CHAIN 5"/>
    <property type="match status" value="1"/>
</dbReference>
<feature type="transmembrane region" description="Helical" evidence="7">
    <location>
        <begin position="440"/>
        <end position="464"/>
    </location>
</feature>
<feature type="transmembrane region" description="Helical" evidence="7">
    <location>
        <begin position="118"/>
        <end position="135"/>
    </location>
</feature>
<evidence type="ECO:0000259" key="9">
    <source>
        <dbReference type="Pfam" id="PF00662"/>
    </source>
</evidence>
<feature type="transmembrane region" description="Helical" evidence="7">
    <location>
        <begin position="398"/>
        <end position="420"/>
    </location>
</feature>
<dbReference type="InterPro" id="IPR018393">
    <property type="entry name" value="NADHpl_OxRdtase_5_subgr"/>
</dbReference>
<evidence type="ECO:0000256" key="2">
    <source>
        <dbReference type="ARBA" id="ARBA00022692"/>
    </source>
</evidence>
<evidence type="ECO:0000256" key="1">
    <source>
        <dbReference type="ARBA" id="ARBA00004127"/>
    </source>
</evidence>
<comment type="subcellular location">
    <subcellularLocation>
        <location evidence="1">Endomembrane system</location>
        <topology evidence="1">Multi-pass membrane protein</topology>
    </subcellularLocation>
    <subcellularLocation>
        <location evidence="5">Membrane</location>
        <topology evidence="5">Multi-pass membrane protein</topology>
    </subcellularLocation>
</comment>
<evidence type="ECO:0000313" key="11">
    <source>
        <dbReference type="Proteomes" id="UP000256829"/>
    </source>
</evidence>
<feature type="transmembrane region" description="Helical" evidence="7">
    <location>
        <begin position="359"/>
        <end position="378"/>
    </location>
</feature>
<dbReference type="AlphaFoldDB" id="A0A3D8VJE2"/>
<evidence type="ECO:0000256" key="3">
    <source>
        <dbReference type="ARBA" id="ARBA00022989"/>
    </source>
</evidence>
<sequence>MISKNLLLLIVLAPLFGAIVAGLFRRQVGRAGAHWVTILGVAVSCALSMYTLWQLLQGASPFNENVYTWFQVGGIEAHVGFMVDKLTAMMMVVVTFVSLLVHIYTIGYMAEDDGYQRFFSYISLFTFSMLMLVMSNNFLQLFFGWEAVGLVSYLLIGFWFKRPTAVFANLKAFLVNRVGDFGFLLGIAGVLYTFNTLDYGTVFARAGEPALAAAQMQNAWPALAEAGSWLAPVGGWSLMTFICICLFIGAMGKSAQVPLHVWLPDSMEGPTPISALIHAATMVTAGIFMVARMSPLFELSQTALYFVLFIGATTAFWTGLIGIVQNDIKRVVAYSTLSQLGYMTVALGVSAYSAGVYHLMTHAFFKALLFLGAGSVIIGMHHEQDMRRMGGLKKYMPITYWTMLIGTLALIGTPFFSGFYSKDTIIEAAAEHAHEAHNWIATYAYWAVLLGAFVTSFYSFRLLYLTFHGKERFHDPVPDHYVAPEADSTEHESQLAEQHGHDAHHAPVAHATHEAHAKHGDSHGHDDHHAHTPHESPWVVTLPLILLAIPSVLIGFFTVGPMLFGTDVFGHHKQLPFFLGAIDVGAARDTVAKVGEEVWHGPVAYALHGFKAPAFWLTLAGFVLATIMYWWKPELPAKARRIFAWPVRVLEEKYGFDKLWIGGFAGGGLGLGKASRAIDSHVIDGAVVNGSARVVDLVANLTRRIQSGYLYHYAFAMIIGLIVLLAALIRYWH</sequence>
<dbReference type="Pfam" id="PF00361">
    <property type="entry name" value="Proton_antipo_M"/>
    <property type="match status" value="1"/>
</dbReference>
<dbReference type="Gene3D" id="1.20.5.2700">
    <property type="match status" value="1"/>
</dbReference>
<feature type="transmembrane region" description="Helical" evidence="7">
    <location>
        <begin position="229"/>
        <end position="252"/>
    </location>
</feature>
<feature type="domain" description="NADH-Ubiquinone oxidoreductase (complex I) chain 5 N-terminal" evidence="9">
    <location>
        <begin position="69"/>
        <end position="119"/>
    </location>
</feature>
<feature type="transmembrane region" description="Helical" evidence="7">
    <location>
        <begin position="6"/>
        <end position="24"/>
    </location>
</feature>
<feature type="transmembrane region" description="Helical" evidence="7">
    <location>
        <begin position="710"/>
        <end position="732"/>
    </location>
</feature>
<dbReference type="PRINTS" id="PR01434">
    <property type="entry name" value="NADHDHGNASE5"/>
</dbReference>
<dbReference type="PANTHER" id="PTHR42829:SF2">
    <property type="entry name" value="NADH-UBIQUINONE OXIDOREDUCTASE CHAIN 5"/>
    <property type="match status" value="1"/>
</dbReference>
<proteinExistence type="predicted"/>
<dbReference type="GO" id="GO:0003954">
    <property type="term" value="F:NADH dehydrogenase activity"/>
    <property type="evidence" value="ECO:0007669"/>
    <property type="project" value="TreeGrafter"/>
</dbReference>
<dbReference type="GO" id="GO:0042773">
    <property type="term" value="P:ATP synthesis coupled electron transport"/>
    <property type="evidence" value="ECO:0007669"/>
    <property type="project" value="InterPro"/>
</dbReference>
<dbReference type="Pfam" id="PF00662">
    <property type="entry name" value="Proton_antipo_N"/>
    <property type="match status" value="1"/>
</dbReference>
<dbReference type="InterPro" id="IPR003945">
    <property type="entry name" value="NU5C-like"/>
</dbReference>
<feature type="transmembrane region" description="Helical" evidence="7">
    <location>
        <begin position="273"/>
        <end position="291"/>
    </location>
</feature>
<dbReference type="NCBIfam" id="NF005141">
    <property type="entry name" value="PRK06590.1"/>
    <property type="match status" value="1"/>
</dbReference>
<dbReference type="NCBIfam" id="TIGR01974">
    <property type="entry name" value="NDH_I_L"/>
    <property type="match status" value="1"/>
</dbReference>
<evidence type="ECO:0000313" key="10">
    <source>
        <dbReference type="EMBL" id="RDY69445.1"/>
    </source>
</evidence>
<keyword evidence="4 7" id="KW-0472">Membrane</keyword>